<dbReference type="EMBL" id="JMCC02000099">
    <property type="protein sequence ID" value="KIG13368.1"/>
    <property type="molecule type" value="Genomic_DNA"/>
</dbReference>
<dbReference type="Proteomes" id="UP000031599">
    <property type="component" value="Unassembled WGS sequence"/>
</dbReference>
<gene>
    <name evidence="2" type="ORF">DB30_08135</name>
</gene>
<dbReference type="Gene3D" id="3.40.50.360">
    <property type="match status" value="1"/>
</dbReference>
<feature type="domain" description="NADPH-dependent FMN reductase-like" evidence="1">
    <location>
        <begin position="2"/>
        <end position="138"/>
    </location>
</feature>
<dbReference type="InterPro" id="IPR050712">
    <property type="entry name" value="NAD(P)H-dep_reductase"/>
</dbReference>
<dbReference type="PANTHER" id="PTHR30543">
    <property type="entry name" value="CHROMATE REDUCTASE"/>
    <property type="match status" value="1"/>
</dbReference>
<dbReference type="SUPFAM" id="SSF52218">
    <property type="entry name" value="Flavoproteins"/>
    <property type="match status" value="1"/>
</dbReference>
<evidence type="ECO:0000259" key="1">
    <source>
        <dbReference type="Pfam" id="PF03358"/>
    </source>
</evidence>
<reference evidence="2 3" key="1">
    <citation type="submission" date="2014-12" db="EMBL/GenBank/DDBJ databases">
        <title>Genome assembly of Enhygromyxa salina DSM 15201.</title>
        <authorList>
            <person name="Sharma G."/>
            <person name="Subramanian S."/>
        </authorList>
    </citation>
    <scope>NUCLEOTIDE SEQUENCE [LARGE SCALE GENOMIC DNA]</scope>
    <source>
        <strain evidence="2 3">DSM 15201</strain>
    </source>
</reference>
<sequence length="193" mass="20231">MCGSSREDGYLDQVVGLAAVAARMAGGEVRELSLRAVQLPVMIWGDAGQDANPDVTRVRELAGWADGFVIGTPEYHGSMSGALKNWFDFLHGELAGKFAGVVATTGGGTGDMSITAVKTCFQWCHGFVLPFHAAASPTAFEGEMLTDARVIDRVERVGHDVVRYTPVIAAAFERAQALEGPAAGVAGLHADPG</sequence>
<dbReference type="InterPro" id="IPR005025">
    <property type="entry name" value="FMN_Rdtase-like_dom"/>
</dbReference>
<proteinExistence type="predicted"/>
<evidence type="ECO:0000313" key="3">
    <source>
        <dbReference type="Proteomes" id="UP000031599"/>
    </source>
</evidence>
<evidence type="ECO:0000313" key="2">
    <source>
        <dbReference type="EMBL" id="KIG13368.1"/>
    </source>
</evidence>
<dbReference type="PANTHER" id="PTHR30543:SF21">
    <property type="entry name" value="NAD(P)H-DEPENDENT FMN REDUCTASE LOT6"/>
    <property type="match status" value="1"/>
</dbReference>
<protein>
    <submittedName>
        <fullName evidence="2">NADPH-dependent FMN reductase</fullName>
    </submittedName>
</protein>
<dbReference type="AlphaFoldDB" id="A0A0C1ZQW3"/>
<dbReference type="GO" id="GO:0016491">
    <property type="term" value="F:oxidoreductase activity"/>
    <property type="evidence" value="ECO:0007669"/>
    <property type="project" value="InterPro"/>
</dbReference>
<dbReference type="GO" id="GO:0010181">
    <property type="term" value="F:FMN binding"/>
    <property type="evidence" value="ECO:0007669"/>
    <property type="project" value="TreeGrafter"/>
</dbReference>
<organism evidence="2 3">
    <name type="scientific">Enhygromyxa salina</name>
    <dbReference type="NCBI Taxonomy" id="215803"/>
    <lineage>
        <taxon>Bacteria</taxon>
        <taxon>Pseudomonadati</taxon>
        <taxon>Myxococcota</taxon>
        <taxon>Polyangia</taxon>
        <taxon>Nannocystales</taxon>
        <taxon>Nannocystaceae</taxon>
        <taxon>Enhygromyxa</taxon>
    </lineage>
</organism>
<dbReference type="Pfam" id="PF03358">
    <property type="entry name" value="FMN_red"/>
    <property type="match status" value="1"/>
</dbReference>
<dbReference type="GO" id="GO:0005829">
    <property type="term" value="C:cytosol"/>
    <property type="evidence" value="ECO:0007669"/>
    <property type="project" value="TreeGrafter"/>
</dbReference>
<accession>A0A0C1ZQW3</accession>
<dbReference type="InterPro" id="IPR029039">
    <property type="entry name" value="Flavoprotein-like_sf"/>
</dbReference>
<name>A0A0C1ZQW3_9BACT</name>
<comment type="caution">
    <text evidence="2">The sequence shown here is derived from an EMBL/GenBank/DDBJ whole genome shotgun (WGS) entry which is preliminary data.</text>
</comment>